<dbReference type="SUPFAM" id="SSF55811">
    <property type="entry name" value="Nudix"/>
    <property type="match status" value="1"/>
</dbReference>
<evidence type="ECO:0000256" key="4">
    <source>
        <dbReference type="ARBA" id="ARBA00022801"/>
    </source>
</evidence>
<keyword evidence="5" id="KW-0460">Magnesium</keyword>
<name>A0A0R2JPJ4_9LACO</name>
<evidence type="ECO:0000256" key="3">
    <source>
        <dbReference type="ARBA" id="ARBA00022723"/>
    </source>
</evidence>
<dbReference type="GO" id="GO:0046872">
    <property type="term" value="F:metal ion binding"/>
    <property type="evidence" value="ECO:0007669"/>
    <property type="project" value="UniProtKB-KW"/>
</dbReference>
<dbReference type="InterPro" id="IPR000086">
    <property type="entry name" value="NUDIX_hydrolase_dom"/>
</dbReference>
<dbReference type="PROSITE" id="PS51462">
    <property type="entry name" value="NUDIX"/>
    <property type="match status" value="1"/>
</dbReference>
<dbReference type="PANTHER" id="PTHR43758">
    <property type="entry name" value="7,8-DIHYDRO-8-OXOGUANINE TRIPHOSPHATASE"/>
    <property type="match status" value="1"/>
</dbReference>
<organism evidence="7 8">
    <name type="scientific">Weissella minor</name>
    <dbReference type="NCBI Taxonomy" id="1620"/>
    <lineage>
        <taxon>Bacteria</taxon>
        <taxon>Bacillati</taxon>
        <taxon>Bacillota</taxon>
        <taxon>Bacilli</taxon>
        <taxon>Lactobacillales</taxon>
        <taxon>Lactobacillaceae</taxon>
        <taxon>Weissella</taxon>
    </lineage>
</organism>
<dbReference type="STRING" id="1620.IV67_GL001341"/>
<feature type="domain" description="Nudix hydrolase" evidence="6">
    <location>
        <begin position="4"/>
        <end position="139"/>
    </location>
</feature>
<dbReference type="PANTHER" id="PTHR43758:SF8">
    <property type="entry name" value="8-OXO-DGTP DIPHOSPHATASE YTKD-RELATED"/>
    <property type="match status" value="1"/>
</dbReference>
<evidence type="ECO:0000313" key="8">
    <source>
        <dbReference type="Proteomes" id="UP000051673"/>
    </source>
</evidence>
<evidence type="ECO:0000256" key="1">
    <source>
        <dbReference type="ARBA" id="ARBA00001946"/>
    </source>
</evidence>
<dbReference type="RefSeq" id="WP_057786192.1">
    <property type="nucleotide sequence ID" value="NZ_JQCD01000009.1"/>
</dbReference>
<gene>
    <name evidence="7" type="ORF">IV67_GL001341</name>
</gene>
<keyword evidence="8" id="KW-1185">Reference proteome</keyword>
<keyword evidence="4" id="KW-0378">Hydrolase</keyword>
<proteinExistence type="inferred from homology"/>
<comment type="caution">
    <text evidence="7">The sequence shown here is derived from an EMBL/GenBank/DDBJ whole genome shotgun (WGS) entry which is preliminary data.</text>
</comment>
<dbReference type="GO" id="GO:0016818">
    <property type="term" value="F:hydrolase activity, acting on acid anhydrides, in phosphorus-containing anhydrides"/>
    <property type="evidence" value="ECO:0007669"/>
    <property type="project" value="TreeGrafter"/>
</dbReference>
<dbReference type="Gene3D" id="3.90.79.10">
    <property type="entry name" value="Nucleoside Triphosphate Pyrophosphohydrolase"/>
    <property type="match status" value="1"/>
</dbReference>
<evidence type="ECO:0000256" key="2">
    <source>
        <dbReference type="ARBA" id="ARBA00005582"/>
    </source>
</evidence>
<comment type="cofactor">
    <cofactor evidence="1">
        <name>Mg(2+)</name>
        <dbReference type="ChEBI" id="CHEBI:18420"/>
    </cofactor>
</comment>
<sequence>MKQRYEIPTAVYALMYDGNQILLQKRNHTGIEDGAFDLATSGHVEAGETYVDAIVRELKEELGIQVLPEDVAFSNMIHSKYHDDGLVYNNVYFKIKHYTGTPAVMEPSKNAGLEWFDLQTLPDNLIADRRLGIENDLKHQAFAEFGWE</sequence>
<dbReference type="InterPro" id="IPR015797">
    <property type="entry name" value="NUDIX_hydrolase-like_dom_sf"/>
</dbReference>
<dbReference type="OrthoDB" id="9816289at2"/>
<evidence type="ECO:0000256" key="5">
    <source>
        <dbReference type="ARBA" id="ARBA00022842"/>
    </source>
</evidence>
<dbReference type="Proteomes" id="UP000051673">
    <property type="component" value="Unassembled WGS sequence"/>
</dbReference>
<evidence type="ECO:0000259" key="6">
    <source>
        <dbReference type="PROSITE" id="PS51462"/>
    </source>
</evidence>
<protein>
    <recommendedName>
        <fullName evidence="6">Nudix hydrolase domain-containing protein</fullName>
    </recommendedName>
</protein>
<dbReference type="PROSITE" id="PS00893">
    <property type="entry name" value="NUDIX_BOX"/>
    <property type="match status" value="1"/>
</dbReference>
<dbReference type="AlphaFoldDB" id="A0A0R2JPJ4"/>
<reference evidence="7 8" key="1">
    <citation type="journal article" date="2015" name="Genome Announc.">
        <title>Expanding the biotechnology potential of lactobacilli through comparative genomics of 213 strains and associated genera.</title>
        <authorList>
            <person name="Sun Z."/>
            <person name="Harris H.M."/>
            <person name="McCann A."/>
            <person name="Guo C."/>
            <person name="Argimon S."/>
            <person name="Zhang W."/>
            <person name="Yang X."/>
            <person name="Jeffery I.B."/>
            <person name="Cooney J.C."/>
            <person name="Kagawa T.F."/>
            <person name="Liu W."/>
            <person name="Song Y."/>
            <person name="Salvetti E."/>
            <person name="Wrobel A."/>
            <person name="Rasinkangas P."/>
            <person name="Parkhill J."/>
            <person name="Rea M.C."/>
            <person name="O'Sullivan O."/>
            <person name="Ritari J."/>
            <person name="Douillard F.P."/>
            <person name="Paul Ross R."/>
            <person name="Yang R."/>
            <person name="Briner A.E."/>
            <person name="Felis G.E."/>
            <person name="de Vos W.M."/>
            <person name="Barrangou R."/>
            <person name="Klaenhammer T.R."/>
            <person name="Caufield P.W."/>
            <person name="Cui Y."/>
            <person name="Zhang H."/>
            <person name="O'Toole P.W."/>
        </authorList>
    </citation>
    <scope>NUCLEOTIDE SEQUENCE [LARGE SCALE GENOMIC DNA]</scope>
    <source>
        <strain evidence="7 8">DSM 20014</strain>
    </source>
</reference>
<dbReference type="EMBL" id="JQCD01000009">
    <property type="protein sequence ID" value="KRN77814.1"/>
    <property type="molecule type" value="Genomic_DNA"/>
</dbReference>
<evidence type="ECO:0000313" key="7">
    <source>
        <dbReference type="EMBL" id="KRN77814.1"/>
    </source>
</evidence>
<dbReference type="GO" id="GO:0005737">
    <property type="term" value="C:cytoplasm"/>
    <property type="evidence" value="ECO:0007669"/>
    <property type="project" value="TreeGrafter"/>
</dbReference>
<dbReference type="Pfam" id="PF00293">
    <property type="entry name" value="NUDIX"/>
    <property type="match status" value="1"/>
</dbReference>
<keyword evidence="3" id="KW-0479">Metal-binding</keyword>
<dbReference type="InterPro" id="IPR020084">
    <property type="entry name" value="NUDIX_hydrolase_CS"/>
</dbReference>
<accession>A0A0R2JPJ4</accession>
<comment type="similarity">
    <text evidence="2">Belongs to the Nudix hydrolase family.</text>
</comment>
<dbReference type="PATRIC" id="fig|1620.3.peg.1356"/>